<comment type="caution">
    <text evidence="1">The sequence shown here is derived from an EMBL/GenBank/DDBJ whole genome shotgun (WGS) entry which is preliminary data.</text>
</comment>
<sequence length="74" mass="7510">MRSSDFDTYLSAGSLQCGGEASVNDDDGGGGTNASLSFNGDGQVWFVRANSLEPAATGTYSLELTTVRDGGTGP</sequence>
<protein>
    <submittedName>
        <fullName evidence="1">Uncharacterized protein</fullName>
    </submittedName>
</protein>
<organism evidence="1 2">
    <name type="scientific">Brevundimonas variabilis</name>
    <dbReference type="NCBI Taxonomy" id="74312"/>
    <lineage>
        <taxon>Bacteria</taxon>
        <taxon>Pseudomonadati</taxon>
        <taxon>Pseudomonadota</taxon>
        <taxon>Alphaproteobacteria</taxon>
        <taxon>Caulobacterales</taxon>
        <taxon>Caulobacteraceae</taxon>
        <taxon>Brevundimonas</taxon>
    </lineage>
</organism>
<dbReference type="RefSeq" id="WP_183212376.1">
    <property type="nucleotide sequence ID" value="NZ_JACHOR010000002.1"/>
</dbReference>
<dbReference type="Proteomes" id="UP000545037">
    <property type="component" value="Unassembled WGS sequence"/>
</dbReference>
<dbReference type="EMBL" id="JACHOR010000002">
    <property type="protein sequence ID" value="MBB5745376.1"/>
    <property type="molecule type" value="Genomic_DNA"/>
</dbReference>
<evidence type="ECO:0000313" key="2">
    <source>
        <dbReference type="Proteomes" id="UP000545037"/>
    </source>
</evidence>
<name>A0A7W9FDG0_9CAUL</name>
<gene>
    <name evidence="1" type="ORF">GGR13_000960</name>
</gene>
<accession>A0A7W9FDG0</accession>
<evidence type="ECO:0000313" key="1">
    <source>
        <dbReference type="EMBL" id="MBB5745376.1"/>
    </source>
</evidence>
<proteinExistence type="predicted"/>
<reference evidence="1 2" key="1">
    <citation type="submission" date="2020-08" db="EMBL/GenBank/DDBJ databases">
        <title>Genomic Encyclopedia of Type Strains, Phase IV (KMG-IV): sequencing the most valuable type-strain genomes for metagenomic binning, comparative biology and taxonomic classification.</title>
        <authorList>
            <person name="Goeker M."/>
        </authorList>
    </citation>
    <scope>NUCLEOTIDE SEQUENCE [LARGE SCALE GENOMIC DNA]</scope>
    <source>
        <strain evidence="1 2">DSM 4737</strain>
    </source>
</reference>
<dbReference type="AlphaFoldDB" id="A0A7W9FDG0"/>
<keyword evidence="2" id="KW-1185">Reference proteome</keyword>